<protein>
    <recommendedName>
        <fullName evidence="4">Lipoprotein</fullName>
    </recommendedName>
</protein>
<comment type="caution">
    <text evidence="2">The sequence shown here is derived from an EMBL/GenBank/DDBJ whole genome shotgun (WGS) entry which is preliminary data.</text>
</comment>
<sequence>MRLAIVAGSVVFGLLAGCAPKELPPDPTADALREHGAKLIPGPAIAERLTDKTLYGTIAIDTNTAKAGDAWTEYFGADGQLWYRDTRTTFHGYWHVPDDKDELCLTFREGEDRCAQLFDLGDTIRFVSTAQGPYQGRSTSYADKVTDGDAEGFVPKPPEPRQRKKRK</sequence>
<organism evidence="2 3">
    <name type="scientific">Inquilinus ginsengisoli</name>
    <dbReference type="NCBI Taxonomy" id="363840"/>
    <lineage>
        <taxon>Bacteria</taxon>
        <taxon>Pseudomonadati</taxon>
        <taxon>Pseudomonadota</taxon>
        <taxon>Alphaproteobacteria</taxon>
        <taxon>Rhodospirillales</taxon>
        <taxon>Rhodospirillaceae</taxon>
        <taxon>Inquilinus</taxon>
    </lineage>
</organism>
<evidence type="ECO:0000256" key="1">
    <source>
        <dbReference type="SAM" id="MobiDB-lite"/>
    </source>
</evidence>
<proteinExistence type="predicted"/>
<evidence type="ECO:0000313" key="3">
    <source>
        <dbReference type="Proteomes" id="UP001262410"/>
    </source>
</evidence>
<dbReference type="RefSeq" id="WP_309791697.1">
    <property type="nucleotide sequence ID" value="NZ_JAVDPW010000001.1"/>
</dbReference>
<reference evidence="2 3" key="1">
    <citation type="submission" date="2023-07" db="EMBL/GenBank/DDBJ databases">
        <title>Sorghum-associated microbial communities from plants grown in Nebraska, USA.</title>
        <authorList>
            <person name="Schachtman D."/>
        </authorList>
    </citation>
    <scope>NUCLEOTIDE SEQUENCE [LARGE SCALE GENOMIC DNA]</scope>
    <source>
        <strain evidence="2 3">584</strain>
    </source>
</reference>
<dbReference type="PROSITE" id="PS51257">
    <property type="entry name" value="PROKAR_LIPOPROTEIN"/>
    <property type="match status" value="1"/>
</dbReference>
<evidence type="ECO:0000313" key="2">
    <source>
        <dbReference type="EMBL" id="MDR6287787.1"/>
    </source>
</evidence>
<name>A0ABU1JHI9_9PROT</name>
<evidence type="ECO:0008006" key="4">
    <source>
        <dbReference type="Google" id="ProtNLM"/>
    </source>
</evidence>
<dbReference type="EMBL" id="JAVDPW010000001">
    <property type="protein sequence ID" value="MDR6287787.1"/>
    <property type="molecule type" value="Genomic_DNA"/>
</dbReference>
<accession>A0ABU1JHI9</accession>
<feature type="region of interest" description="Disordered" evidence="1">
    <location>
        <begin position="134"/>
        <end position="167"/>
    </location>
</feature>
<dbReference type="Proteomes" id="UP001262410">
    <property type="component" value="Unassembled WGS sequence"/>
</dbReference>
<gene>
    <name evidence="2" type="ORF">E9232_000286</name>
</gene>
<keyword evidence="3" id="KW-1185">Reference proteome</keyword>